<dbReference type="GO" id="GO:0009103">
    <property type="term" value="P:lipopolysaccharide biosynthetic process"/>
    <property type="evidence" value="ECO:0007669"/>
    <property type="project" value="TreeGrafter"/>
</dbReference>
<dbReference type="KEGG" id="pex:IZT61_05920"/>
<keyword evidence="3" id="KW-0328">Glycosyltransferase</keyword>
<protein>
    <submittedName>
        <fullName evidence="10">Glycosyltransferase family 39 protein</fullName>
    </submittedName>
</protein>
<evidence type="ECO:0000259" key="9">
    <source>
        <dbReference type="Pfam" id="PF13231"/>
    </source>
</evidence>
<dbReference type="RefSeq" id="WP_196100256.1">
    <property type="nucleotide sequence ID" value="NZ_CP064939.1"/>
</dbReference>
<keyword evidence="7 8" id="KW-0472">Membrane</keyword>
<feature type="domain" description="Glycosyltransferase RgtA/B/C/D-like" evidence="9">
    <location>
        <begin position="60"/>
        <end position="217"/>
    </location>
</feature>
<accession>A0A7S9L1J4</accession>
<evidence type="ECO:0000256" key="8">
    <source>
        <dbReference type="SAM" id="Phobius"/>
    </source>
</evidence>
<feature type="transmembrane region" description="Helical" evidence="8">
    <location>
        <begin position="112"/>
        <end position="129"/>
    </location>
</feature>
<feature type="transmembrane region" description="Helical" evidence="8">
    <location>
        <begin position="400"/>
        <end position="420"/>
    </location>
</feature>
<feature type="transmembrane region" description="Helical" evidence="8">
    <location>
        <begin position="367"/>
        <end position="388"/>
    </location>
</feature>
<evidence type="ECO:0000256" key="6">
    <source>
        <dbReference type="ARBA" id="ARBA00022989"/>
    </source>
</evidence>
<sequence length="545" mass="62265">MHKRLNLPLAFGILALALFWQLGSWGVLESSEARYAEIAREMLETGNWLKPQYLQIQHFDKPLLTYWVTAVGLKLFGANAFGARFFLQIVFLLQIFLVGKITFELFNNKKTAIYAAIIYAGIPLALISIRNLTTDAYLNTFSLLSVLSYLLYYKKGSLTWFYLFFAFLGLAVFTKGPFALLLPLLSIFPIHQIIAKKSIGISKLHYLFGVLLTLLVGAWWFSYLIGSSPKFYDFLIGDQLINRVANADAMKRSKPFWYYAALLPIFVLPMFTLFISALYRVFKQASKPLKWLVIFTLFIPLLLFSASSSKLILYILPIIPFVAIISAHHLAQLDENKTQLHLVFSTVIYSLITLALIATFINLIPGISYQPGIVQLFLLLLLVAYGMYITVKVETKASKLLATFLILPLFVLPISTDIMAKNEAKINGTGPVCEFITNHKLQNSHILVWDQALNSVSFNLEKPIYSIKYNDYSLFRKTQFEHNDEWKKFLIDVQAPNEEAYLKRLAKTPSVLIIKTKHPVPAPYTWLTDHFSKHEVMGPWTIYYN</sequence>
<evidence type="ECO:0000313" key="11">
    <source>
        <dbReference type="Proteomes" id="UP000594759"/>
    </source>
</evidence>
<dbReference type="Pfam" id="PF13231">
    <property type="entry name" value="PMT_2"/>
    <property type="match status" value="1"/>
</dbReference>
<dbReference type="GO" id="GO:0005886">
    <property type="term" value="C:plasma membrane"/>
    <property type="evidence" value="ECO:0007669"/>
    <property type="project" value="UniProtKB-SubCell"/>
</dbReference>
<feature type="transmembrane region" description="Helical" evidence="8">
    <location>
        <begin position="289"/>
        <end position="306"/>
    </location>
</feature>
<feature type="transmembrane region" description="Helical" evidence="8">
    <location>
        <begin position="342"/>
        <end position="361"/>
    </location>
</feature>
<dbReference type="GO" id="GO:0016763">
    <property type="term" value="F:pentosyltransferase activity"/>
    <property type="evidence" value="ECO:0007669"/>
    <property type="project" value="TreeGrafter"/>
</dbReference>
<evidence type="ECO:0000313" key="10">
    <source>
        <dbReference type="EMBL" id="QPH40802.1"/>
    </source>
</evidence>
<gene>
    <name evidence="10" type="ORF">IZT61_05920</name>
</gene>
<name>A0A7S9L1J4_9SPHI</name>
<organism evidence="10 11">
    <name type="scientific">Pedobacter endophyticus</name>
    <dbReference type="NCBI Taxonomy" id="2789740"/>
    <lineage>
        <taxon>Bacteria</taxon>
        <taxon>Pseudomonadati</taxon>
        <taxon>Bacteroidota</taxon>
        <taxon>Sphingobacteriia</taxon>
        <taxon>Sphingobacteriales</taxon>
        <taxon>Sphingobacteriaceae</taxon>
        <taxon>Pedobacter</taxon>
    </lineage>
</organism>
<dbReference type="EMBL" id="CP064939">
    <property type="protein sequence ID" value="QPH40802.1"/>
    <property type="molecule type" value="Genomic_DNA"/>
</dbReference>
<dbReference type="Proteomes" id="UP000594759">
    <property type="component" value="Chromosome"/>
</dbReference>
<evidence type="ECO:0000256" key="5">
    <source>
        <dbReference type="ARBA" id="ARBA00022692"/>
    </source>
</evidence>
<dbReference type="InterPro" id="IPR050297">
    <property type="entry name" value="LipidA_mod_glycosyltrf_83"/>
</dbReference>
<dbReference type="PANTHER" id="PTHR33908">
    <property type="entry name" value="MANNOSYLTRANSFERASE YKCB-RELATED"/>
    <property type="match status" value="1"/>
</dbReference>
<dbReference type="GO" id="GO:0010041">
    <property type="term" value="P:response to iron(III) ion"/>
    <property type="evidence" value="ECO:0007669"/>
    <property type="project" value="TreeGrafter"/>
</dbReference>
<evidence type="ECO:0000256" key="3">
    <source>
        <dbReference type="ARBA" id="ARBA00022676"/>
    </source>
</evidence>
<evidence type="ECO:0000256" key="7">
    <source>
        <dbReference type="ARBA" id="ARBA00023136"/>
    </source>
</evidence>
<feature type="transmembrane region" description="Helical" evidence="8">
    <location>
        <begin position="159"/>
        <end position="185"/>
    </location>
</feature>
<keyword evidence="11" id="KW-1185">Reference proteome</keyword>
<feature type="transmembrane region" description="Helical" evidence="8">
    <location>
        <begin position="256"/>
        <end position="282"/>
    </location>
</feature>
<keyword evidence="4 10" id="KW-0808">Transferase</keyword>
<dbReference type="InterPro" id="IPR038731">
    <property type="entry name" value="RgtA/B/C-like"/>
</dbReference>
<proteinExistence type="predicted"/>
<dbReference type="PANTHER" id="PTHR33908:SF3">
    <property type="entry name" value="UNDECAPRENYL PHOSPHATE-ALPHA-4-AMINO-4-DEOXY-L-ARABINOSE ARABINOSYL TRANSFERASE"/>
    <property type="match status" value="1"/>
</dbReference>
<feature type="transmembrane region" description="Helical" evidence="8">
    <location>
        <begin position="312"/>
        <end position="330"/>
    </location>
</feature>
<keyword evidence="5 8" id="KW-0812">Transmembrane</keyword>
<reference evidence="10 11" key="1">
    <citation type="submission" date="2020-11" db="EMBL/GenBank/DDBJ databases">
        <title>Pedobacter endophytica, an endophytic bacteria isolated form Carex pumila.</title>
        <authorList>
            <person name="Peng Y."/>
            <person name="Jiang L."/>
            <person name="Lee J."/>
        </authorList>
    </citation>
    <scope>NUCLEOTIDE SEQUENCE [LARGE SCALE GENOMIC DNA]</scope>
    <source>
        <strain evidence="10 11">JBR3-12</strain>
    </source>
</reference>
<evidence type="ECO:0000256" key="1">
    <source>
        <dbReference type="ARBA" id="ARBA00004651"/>
    </source>
</evidence>
<feature type="transmembrane region" description="Helical" evidence="8">
    <location>
        <begin position="136"/>
        <end position="153"/>
    </location>
</feature>
<feature type="transmembrane region" description="Helical" evidence="8">
    <location>
        <begin position="206"/>
        <end position="225"/>
    </location>
</feature>
<evidence type="ECO:0000256" key="2">
    <source>
        <dbReference type="ARBA" id="ARBA00022475"/>
    </source>
</evidence>
<evidence type="ECO:0000256" key="4">
    <source>
        <dbReference type="ARBA" id="ARBA00022679"/>
    </source>
</evidence>
<dbReference type="AlphaFoldDB" id="A0A7S9L1J4"/>
<keyword evidence="2" id="KW-1003">Cell membrane</keyword>
<keyword evidence="6 8" id="KW-1133">Transmembrane helix</keyword>
<comment type="subcellular location">
    <subcellularLocation>
        <location evidence="1">Cell membrane</location>
        <topology evidence="1">Multi-pass membrane protein</topology>
    </subcellularLocation>
</comment>